<dbReference type="Proteomes" id="UP000278807">
    <property type="component" value="Unassembled WGS sequence"/>
</dbReference>
<name>A0A0R3T102_RODNA</name>
<evidence type="ECO:0000313" key="4">
    <source>
        <dbReference type="WBParaSite" id="HNAJ_0000052701-mRNA-1"/>
    </source>
</evidence>
<reference evidence="4" key="1">
    <citation type="submission" date="2017-02" db="UniProtKB">
        <authorList>
            <consortium name="WormBaseParasite"/>
        </authorList>
    </citation>
    <scope>IDENTIFICATION</scope>
</reference>
<dbReference type="AlphaFoldDB" id="A0A0R3T102"/>
<dbReference type="EMBL" id="UZAE01000152">
    <property type="protein sequence ID" value="VDN96387.1"/>
    <property type="molecule type" value="Genomic_DNA"/>
</dbReference>
<gene>
    <name evidence="2" type="ORF">HNAJ_LOCUS528</name>
</gene>
<evidence type="ECO:0000313" key="2">
    <source>
        <dbReference type="EMBL" id="VDN96387.1"/>
    </source>
</evidence>
<sequence>MREEAAAARLTSRAPDSIALALSQPPPVLSRLPTTSTKEEEEGALGHAHTHTVELH</sequence>
<feature type="region of interest" description="Disordered" evidence="1">
    <location>
        <begin position="1"/>
        <end position="56"/>
    </location>
</feature>
<proteinExistence type="predicted"/>
<evidence type="ECO:0000256" key="1">
    <source>
        <dbReference type="SAM" id="MobiDB-lite"/>
    </source>
</evidence>
<dbReference type="WBParaSite" id="HNAJ_0000052701-mRNA-1">
    <property type="protein sequence ID" value="HNAJ_0000052701-mRNA-1"/>
    <property type="gene ID" value="HNAJ_0000052701"/>
</dbReference>
<reference evidence="2 3" key="2">
    <citation type="submission" date="2018-11" db="EMBL/GenBank/DDBJ databases">
        <authorList>
            <consortium name="Pathogen Informatics"/>
        </authorList>
    </citation>
    <scope>NUCLEOTIDE SEQUENCE [LARGE SCALE GENOMIC DNA]</scope>
</reference>
<organism evidence="4">
    <name type="scientific">Rodentolepis nana</name>
    <name type="common">Dwarf tapeworm</name>
    <name type="synonym">Hymenolepis nana</name>
    <dbReference type="NCBI Taxonomy" id="102285"/>
    <lineage>
        <taxon>Eukaryota</taxon>
        <taxon>Metazoa</taxon>
        <taxon>Spiralia</taxon>
        <taxon>Lophotrochozoa</taxon>
        <taxon>Platyhelminthes</taxon>
        <taxon>Cestoda</taxon>
        <taxon>Eucestoda</taxon>
        <taxon>Cyclophyllidea</taxon>
        <taxon>Hymenolepididae</taxon>
        <taxon>Rodentolepis</taxon>
    </lineage>
</organism>
<evidence type="ECO:0000313" key="3">
    <source>
        <dbReference type="Proteomes" id="UP000278807"/>
    </source>
</evidence>
<protein>
    <submittedName>
        <fullName evidence="2 4">Uncharacterized protein</fullName>
    </submittedName>
</protein>
<keyword evidence="3" id="KW-1185">Reference proteome</keyword>
<accession>A0A0R3T102</accession>